<keyword evidence="2" id="KW-1185">Reference proteome</keyword>
<dbReference type="InterPro" id="IPR050580">
    <property type="entry name" value="2H_phosphoesterase_YjcG-like"/>
</dbReference>
<dbReference type="SUPFAM" id="SSF55144">
    <property type="entry name" value="LigT-like"/>
    <property type="match status" value="1"/>
</dbReference>
<protein>
    <submittedName>
        <fullName evidence="1">2'-5' RNA ligase</fullName>
    </submittedName>
</protein>
<sequence>MKPVKNLYYIAILTDPKSAETITGFKHEMQARFGAKHALKSPPHFTLQMPFRALETDEQHIGILLTDFAASQESFMINLNGFGCFPPRVIFVRPENPEPVRQLHQALKPFLRQMPGIHPSNIPDRINPHCTIATRDLSADVFPQAWDAFKNRSYEASFVVSSVALLKHTGKLWKVHRDFHFKGG</sequence>
<accession>A0A345UMW9</accession>
<evidence type="ECO:0000313" key="1">
    <source>
        <dbReference type="EMBL" id="AXJ01821.1"/>
    </source>
</evidence>
<dbReference type="GO" id="GO:0016874">
    <property type="term" value="F:ligase activity"/>
    <property type="evidence" value="ECO:0007669"/>
    <property type="project" value="UniProtKB-KW"/>
</dbReference>
<dbReference type="EMBL" id="CP027806">
    <property type="protein sequence ID" value="AXJ01821.1"/>
    <property type="molecule type" value="Genomic_DNA"/>
</dbReference>
<reference evidence="1 2" key="1">
    <citation type="submission" date="2018-03" db="EMBL/GenBank/DDBJ databases">
        <title>Phenotypic and genomic properties of Cyclonatronum proteinivorum gen. nov., sp. nov., a haloalkaliphilic bacteroidete from soda lakes possessing Na+-translocating rhodopsin.</title>
        <authorList>
            <person name="Toshchakov S.V."/>
            <person name="Korzhenkov A."/>
            <person name="Samarov N.I."/>
            <person name="Kublanov I.V."/>
            <person name="Muntyan M.S."/>
            <person name="Sorokin D.Y."/>
        </authorList>
    </citation>
    <scope>NUCLEOTIDE SEQUENCE [LARGE SCALE GENOMIC DNA]</scope>
    <source>
        <strain evidence="1 2">Omega</strain>
    </source>
</reference>
<dbReference type="InterPro" id="IPR009097">
    <property type="entry name" value="Cyclic_Pdiesterase"/>
</dbReference>
<dbReference type="KEGG" id="cprv:CYPRO_2579"/>
<dbReference type="PANTHER" id="PTHR40037">
    <property type="entry name" value="PHOSPHOESTERASE YJCG-RELATED"/>
    <property type="match status" value="1"/>
</dbReference>
<organism evidence="1 2">
    <name type="scientific">Cyclonatronum proteinivorum</name>
    <dbReference type="NCBI Taxonomy" id="1457365"/>
    <lineage>
        <taxon>Bacteria</taxon>
        <taxon>Pseudomonadati</taxon>
        <taxon>Balneolota</taxon>
        <taxon>Balneolia</taxon>
        <taxon>Balneolales</taxon>
        <taxon>Cyclonatronaceae</taxon>
        <taxon>Cyclonatronum</taxon>
    </lineage>
</organism>
<keyword evidence="1" id="KW-0436">Ligase</keyword>
<dbReference type="Pfam" id="PF13563">
    <property type="entry name" value="2_5_RNA_ligase2"/>
    <property type="match status" value="1"/>
</dbReference>
<dbReference type="AlphaFoldDB" id="A0A345UMW9"/>
<name>A0A345UMW9_9BACT</name>
<dbReference type="OrthoDB" id="1951600at2"/>
<gene>
    <name evidence="1" type="ORF">CYPRO_2579</name>
</gene>
<evidence type="ECO:0000313" key="2">
    <source>
        <dbReference type="Proteomes" id="UP000254808"/>
    </source>
</evidence>
<proteinExistence type="predicted"/>
<dbReference type="PANTHER" id="PTHR40037:SF1">
    <property type="entry name" value="PHOSPHOESTERASE SAOUHSC_00951-RELATED"/>
    <property type="match status" value="1"/>
</dbReference>
<dbReference type="Proteomes" id="UP000254808">
    <property type="component" value="Chromosome"/>
</dbReference>
<dbReference type="RefSeq" id="WP_114984978.1">
    <property type="nucleotide sequence ID" value="NZ_CP027806.1"/>
</dbReference>
<dbReference type="Gene3D" id="3.90.1140.10">
    <property type="entry name" value="Cyclic phosphodiesterase"/>
    <property type="match status" value="1"/>
</dbReference>